<evidence type="ECO:0000313" key="1">
    <source>
        <dbReference type="EMBL" id="EDQ99132.1"/>
    </source>
</evidence>
<dbReference type="EMBL" id="DS547172">
    <property type="protein sequence ID" value="EDQ99132.1"/>
    <property type="molecule type" value="Genomic_DNA"/>
</dbReference>
<accession>B0E1X7</accession>
<gene>
    <name evidence="1" type="ORF">LACBIDRAFT_317547</name>
</gene>
<dbReference type="GeneID" id="6085871"/>
<dbReference type="HOGENOM" id="CLU_3069110_0_0_1"/>
<dbReference type="RefSeq" id="XP_001890195.1">
    <property type="nucleotide sequence ID" value="XM_001890160.1"/>
</dbReference>
<dbReference type="Proteomes" id="UP000001194">
    <property type="component" value="Unassembled WGS sequence"/>
</dbReference>
<reference evidence="1 2" key="1">
    <citation type="journal article" date="2008" name="Nature">
        <title>The genome of Laccaria bicolor provides insights into mycorrhizal symbiosis.</title>
        <authorList>
            <person name="Martin F."/>
            <person name="Aerts A."/>
            <person name="Ahren D."/>
            <person name="Brun A."/>
            <person name="Danchin E.G.J."/>
            <person name="Duchaussoy F."/>
            <person name="Gibon J."/>
            <person name="Kohler A."/>
            <person name="Lindquist E."/>
            <person name="Pereda V."/>
            <person name="Salamov A."/>
            <person name="Shapiro H.J."/>
            <person name="Wuyts J."/>
            <person name="Blaudez D."/>
            <person name="Buee M."/>
            <person name="Brokstein P."/>
            <person name="Canbaeck B."/>
            <person name="Cohen D."/>
            <person name="Courty P.E."/>
            <person name="Coutinho P.M."/>
            <person name="Delaruelle C."/>
            <person name="Detter J.C."/>
            <person name="Deveau A."/>
            <person name="DiFazio S."/>
            <person name="Duplessis S."/>
            <person name="Fraissinet-Tachet L."/>
            <person name="Lucic E."/>
            <person name="Frey-Klett P."/>
            <person name="Fourrey C."/>
            <person name="Feussner I."/>
            <person name="Gay G."/>
            <person name="Grimwood J."/>
            <person name="Hoegger P.J."/>
            <person name="Jain P."/>
            <person name="Kilaru S."/>
            <person name="Labbe J."/>
            <person name="Lin Y.C."/>
            <person name="Legue V."/>
            <person name="Le Tacon F."/>
            <person name="Marmeisse R."/>
            <person name="Melayah D."/>
            <person name="Montanini B."/>
            <person name="Muratet M."/>
            <person name="Nehls U."/>
            <person name="Niculita-Hirzel H."/>
            <person name="Oudot-Le Secq M.P."/>
            <person name="Peter M."/>
            <person name="Quesneville H."/>
            <person name="Rajashekar B."/>
            <person name="Reich M."/>
            <person name="Rouhier N."/>
            <person name="Schmutz J."/>
            <person name="Yin T."/>
            <person name="Chalot M."/>
            <person name="Henrissat B."/>
            <person name="Kuees U."/>
            <person name="Lucas S."/>
            <person name="Van de Peer Y."/>
            <person name="Podila G.K."/>
            <person name="Polle A."/>
            <person name="Pukkila P.J."/>
            <person name="Richardson P.M."/>
            <person name="Rouze P."/>
            <person name="Sanders I.R."/>
            <person name="Stajich J.E."/>
            <person name="Tunlid A."/>
            <person name="Tuskan G."/>
            <person name="Grigoriev I.V."/>
        </authorList>
    </citation>
    <scope>NUCLEOTIDE SEQUENCE [LARGE SCALE GENOMIC DNA]</scope>
    <source>
        <strain evidence="2">S238N-H82 / ATCC MYA-4686</strain>
    </source>
</reference>
<evidence type="ECO:0000313" key="2">
    <source>
        <dbReference type="Proteomes" id="UP000001194"/>
    </source>
</evidence>
<protein>
    <submittedName>
        <fullName evidence="1">Predicted protein</fullName>
    </submittedName>
</protein>
<organism evidence="2">
    <name type="scientific">Laccaria bicolor (strain S238N-H82 / ATCC MYA-4686)</name>
    <name type="common">Bicoloured deceiver</name>
    <name type="synonym">Laccaria laccata var. bicolor</name>
    <dbReference type="NCBI Taxonomy" id="486041"/>
    <lineage>
        <taxon>Eukaryota</taxon>
        <taxon>Fungi</taxon>
        <taxon>Dikarya</taxon>
        <taxon>Basidiomycota</taxon>
        <taxon>Agaricomycotina</taxon>
        <taxon>Agaricomycetes</taxon>
        <taxon>Agaricomycetidae</taxon>
        <taxon>Agaricales</taxon>
        <taxon>Agaricineae</taxon>
        <taxon>Hydnangiaceae</taxon>
        <taxon>Laccaria</taxon>
    </lineage>
</organism>
<keyword evidence="2" id="KW-1185">Reference proteome</keyword>
<dbReference type="InParanoid" id="B0E1X7"/>
<sequence>MKSEINPFFNIISYTELGMRQRSTDLTTTAWYGMFGAPVRTIPSCCSIVESGT</sequence>
<proteinExistence type="predicted"/>
<dbReference type="AlphaFoldDB" id="B0E1X7"/>
<dbReference type="KEGG" id="lbc:LACBIDRAFT_317547"/>
<name>B0E1X7_LACBS</name>